<dbReference type="RefSeq" id="WP_101196676.1">
    <property type="nucleotide sequence ID" value="NZ_PJCG01000061.1"/>
</dbReference>
<sequence>MNRKFKKGDVVTFVKGQVVRKSKSGKVVNDGQQMTVGDPGPINLGGHVGAVHLPDNFVDMVGCTWTDTNGKRALAKFLESELHLSSV</sequence>
<accession>A0A2N1IME5</accession>
<name>A0A2N1IME5_9PSED</name>
<protein>
    <submittedName>
        <fullName evidence="1">Uncharacterized protein</fullName>
    </submittedName>
</protein>
<reference evidence="1 2" key="1">
    <citation type="submission" date="2017-12" db="EMBL/GenBank/DDBJ databases">
        <title>Isolation and characterization of an aerobic denitrifying Pseudomonas monteilii CY06 from aquaculture ponds.</title>
        <authorList>
            <person name="Ma Q."/>
            <person name="Cai Y."/>
            <person name="He Z."/>
        </authorList>
    </citation>
    <scope>NUCLEOTIDE SEQUENCE [LARGE SCALE GENOMIC DNA]</scope>
    <source>
        <strain evidence="1 2">CY06</strain>
    </source>
</reference>
<evidence type="ECO:0000313" key="2">
    <source>
        <dbReference type="Proteomes" id="UP000233399"/>
    </source>
</evidence>
<gene>
    <name evidence="1" type="ORF">CXB65_23190</name>
</gene>
<evidence type="ECO:0000313" key="1">
    <source>
        <dbReference type="EMBL" id="PKI19395.1"/>
    </source>
</evidence>
<dbReference type="EMBL" id="PJCG01000061">
    <property type="protein sequence ID" value="PKI19395.1"/>
    <property type="molecule type" value="Genomic_DNA"/>
</dbReference>
<organism evidence="1 2">
    <name type="scientific">Pseudomonas monteilii</name>
    <dbReference type="NCBI Taxonomy" id="76759"/>
    <lineage>
        <taxon>Bacteria</taxon>
        <taxon>Pseudomonadati</taxon>
        <taxon>Pseudomonadota</taxon>
        <taxon>Gammaproteobacteria</taxon>
        <taxon>Pseudomonadales</taxon>
        <taxon>Pseudomonadaceae</taxon>
        <taxon>Pseudomonas</taxon>
    </lineage>
</organism>
<proteinExistence type="predicted"/>
<dbReference type="Proteomes" id="UP000233399">
    <property type="component" value="Unassembled WGS sequence"/>
</dbReference>
<comment type="caution">
    <text evidence="1">The sequence shown here is derived from an EMBL/GenBank/DDBJ whole genome shotgun (WGS) entry which is preliminary data.</text>
</comment>
<dbReference type="AlphaFoldDB" id="A0A2N1IME5"/>